<dbReference type="EMBL" id="JBIGHY010000008">
    <property type="protein sequence ID" value="MFG6416331.1"/>
    <property type="molecule type" value="Genomic_DNA"/>
</dbReference>
<organism evidence="1 2">
    <name type="scientific">Pelomonas dachongensis</name>
    <dbReference type="NCBI Taxonomy" id="3299029"/>
    <lineage>
        <taxon>Bacteria</taxon>
        <taxon>Pseudomonadati</taxon>
        <taxon>Pseudomonadota</taxon>
        <taxon>Betaproteobacteria</taxon>
        <taxon>Burkholderiales</taxon>
        <taxon>Sphaerotilaceae</taxon>
        <taxon>Roseateles</taxon>
    </lineage>
</organism>
<accession>A0ABW7ESC4</accession>
<protein>
    <submittedName>
        <fullName evidence="1">Uncharacterized protein</fullName>
    </submittedName>
</protein>
<proteinExistence type="predicted"/>
<dbReference type="Proteomes" id="UP001606300">
    <property type="component" value="Unassembled WGS sequence"/>
</dbReference>
<evidence type="ECO:0000313" key="2">
    <source>
        <dbReference type="Proteomes" id="UP001606300"/>
    </source>
</evidence>
<dbReference type="RefSeq" id="WP_394472390.1">
    <property type="nucleotide sequence ID" value="NZ_JBIGHY010000008.1"/>
</dbReference>
<name>A0ABW7ESC4_9BURK</name>
<keyword evidence="2" id="KW-1185">Reference proteome</keyword>
<evidence type="ECO:0000313" key="1">
    <source>
        <dbReference type="EMBL" id="MFG6416331.1"/>
    </source>
</evidence>
<comment type="caution">
    <text evidence="1">The sequence shown here is derived from an EMBL/GenBank/DDBJ whole genome shotgun (WGS) entry which is preliminary data.</text>
</comment>
<sequence length="78" mass="8914">MIFLMDFDSKRRCLHGMKVYPDHERPRAQDERLELGLAHLQEGGAREVVLLAAADEAILRRSHARYFEAQVKRGGLPA</sequence>
<gene>
    <name evidence="1" type="ORF">ACG02S_20760</name>
</gene>
<reference evidence="1 2" key="1">
    <citation type="submission" date="2024-09" db="EMBL/GenBank/DDBJ databases">
        <title>Novel species of the genus Pelomonas and Roseateles isolated from streams.</title>
        <authorList>
            <person name="Lu H."/>
        </authorList>
    </citation>
    <scope>NUCLEOTIDE SEQUENCE [LARGE SCALE GENOMIC DNA]</scope>
    <source>
        <strain evidence="1 2">DC23W</strain>
    </source>
</reference>